<accession>A9KM60</accession>
<dbReference type="RefSeq" id="WP_012199049.1">
    <property type="nucleotide sequence ID" value="NC_010001.1"/>
</dbReference>
<feature type="transmembrane region" description="Helical" evidence="1">
    <location>
        <begin position="77"/>
        <end position="103"/>
    </location>
</feature>
<dbReference type="Proteomes" id="UP000000370">
    <property type="component" value="Chromosome"/>
</dbReference>
<sequence>MKYIGIIKRLLGINMFNKRRIKKDYRKIEKCFSKHQNYCEKQKNMKDQLEKNYNETEKKDYSEKELLKRLQYLQNGLGLYQSFYISVITGAIFLTLSLCLPGMMQITLDYESKIAQHKYLLNNDEFYAEGYKQGIIDMKQDSGSEYITSSIDFDVLHERQVNLYFDGYNYAQNDGYGYSSFNLIILIIIAYLGFTIYIYCQLKSQQNAFNKYQTNDFEIDLIKKKLGIVKNETKHYRVKLKNQGRKVKVSVDEIEIVEEL</sequence>
<evidence type="ECO:0000256" key="1">
    <source>
        <dbReference type="SAM" id="Phobius"/>
    </source>
</evidence>
<proteinExistence type="predicted"/>
<dbReference type="KEGG" id="cpy:Cphy_1023"/>
<feature type="transmembrane region" description="Helical" evidence="1">
    <location>
        <begin position="180"/>
        <end position="200"/>
    </location>
</feature>
<evidence type="ECO:0000313" key="2">
    <source>
        <dbReference type="EMBL" id="ABX41403.1"/>
    </source>
</evidence>
<keyword evidence="1" id="KW-1133">Transmembrane helix</keyword>
<dbReference type="STRING" id="357809.Cphy_1023"/>
<protein>
    <submittedName>
        <fullName evidence="2">Uncharacterized protein</fullName>
    </submittedName>
</protein>
<keyword evidence="1" id="KW-0812">Transmembrane</keyword>
<name>A9KM60_LACP7</name>
<gene>
    <name evidence="2" type="ordered locus">Cphy_1023</name>
</gene>
<dbReference type="AlphaFoldDB" id="A9KM60"/>
<keyword evidence="1" id="KW-0472">Membrane</keyword>
<organism evidence="2 3">
    <name type="scientific">Lachnoclostridium phytofermentans (strain ATCC 700394 / DSM 18823 / ISDg)</name>
    <name type="common">Clostridium phytofermentans</name>
    <dbReference type="NCBI Taxonomy" id="357809"/>
    <lineage>
        <taxon>Bacteria</taxon>
        <taxon>Bacillati</taxon>
        <taxon>Bacillota</taxon>
        <taxon>Clostridia</taxon>
        <taxon>Lachnospirales</taxon>
        <taxon>Lachnospiraceae</taxon>
    </lineage>
</organism>
<keyword evidence="3" id="KW-1185">Reference proteome</keyword>
<reference evidence="3" key="1">
    <citation type="submission" date="2007-11" db="EMBL/GenBank/DDBJ databases">
        <title>Complete genome sequence of Clostridium phytofermentans ISDg.</title>
        <authorList>
            <person name="Leschine S.B."/>
            <person name="Warnick T.A."/>
            <person name="Blanchard J.L."/>
            <person name="Schnell D.J."/>
            <person name="Petit E.L."/>
            <person name="LaTouf W.G."/>
            <person name="Copeland A."/>
            <person name="Lucas S."/>
            <person name="Lapidus A."/>
            <person name="Barry K."/>
            <person name="Glavina del Rio T."/>
            <person name="Dalin E."/>
            <person name="Tice H."/>
            <person name="Pitluck S."/>
            <person name="Kiss H."/>
            <person name="Brettin T."/>
            <person name="Bruce D."/>
            <person name="Detter J.C."/>
            <person name="Han C."/>
            <person name="Kuske C."/>
            <person name="Schmutz J."/>
            <person name="Larimer F."/>
            <person name="Land M."/>
            <person name="Hauser L."/>
            <person name="Kyrpides N."/>
            <person name="Kim E.A."/>
            <person name="Richardson P."/>
        </authorList>
    </citation>
    <scope>NUCLEOTIDE SEQUENCE [LARGE SCALE GENOMIC DNA]</scope>
    <source>
        <strain evidence="3">ATCC 700394 / DSM 18823 / ISDg</strain>
    </source>
</reference>
<dbReference type="EMBL" id="CP000885">
    <property type="protein sequence ID" value="ABX41403.1"/>
    <property type="molecule type" value="Genomic_DNA"/>
</dbReference>
<evidence type="ECO:0000313" key="3">
    <source>
        <dbReference type="Proteomes" id="UP000000370"/>
    </source>
</evidence>
<dbReference type="HOGENOM" id="CLU_1068348_0_0_9"/>